<dbReference type="EMBL" id="CAJNBJ010000019">
    <property type="protein sequence ID" value="CAE6793495.1"/>
    <property type="molecule type" value="Genomic_DNA"/>
</dbReference>
<accession>A0ABN7MFG4</accession>
<keyword evidence="3" id="KW-1185">Reference proteome</keyword>
<name>A0ABN7MFG4_9BACT</name>
<protein>
    <recommendedName>
        <fullName evidence="4">YtkA-like domain-containing protein</fullName>
    </recommendedName>
</protein>
<sequence length="117" mass="12214">MYVMKSIGIVGLGIALVGALSGAPVFAADKPIEDGSKIVITAPKDGDKVGDSFELKYDLTKGSQAAHAHVYLDDQYQKGFGGTFKGIPKGKHKVTVTGATKDHALLAATQSINVEVQ</sequence>
<dbReference type="RefSeq" id="WP_213043972.1">
    <property type="nucleotide sequence ID" value="NZ_CAJNBJ010000019.1"/>
</dbReference>
<dbReference type="Proteomes" id="UP000675880">
    <property type="component" value="Unassembled WGS sequence"/>
</dbReference>
<feature type="chain" id="PRO_5046176607" description="YtkA-like domain-containing protein" evidence="1">
    <location>
        <begin position="28"/>
        <end position="117"/>
    </location>
</feature>
<comment type="caution">
    <text evidence="2">The sequence shown here is derived from an EMBL/GenBank/DDBJ whole genome shotgun (WGS) entry which is preliminary data.</text>
</comment>
<evidence type="ECO:0008006" key="4">
    <source>
        <dbReference type="Google" id="ProtNLM"/>
    </source>
</evidence>
<proteinExistence type="predicted"/>
<reference evidence="2 3" key="1">
    <citation type="submission" date="2021-02" db="EMBL/GenBank/DDBJ databases">
        <authorList>
            <person name="Han P."/>
        </authorList>
    </citation>
    <scope>NUCLEOTIDE SEQUENCE [LARGE SCALE GENOMIC DNA]</scope>
    <source>
        <strain evidence="2">Candidatus Nitrospira sp. ZN2</strain>
    </source>
</reference>
<organism evidence="2 3">
    <name type="scientific">Nitrospira defluvii</name>
    <dbReference type="NCBI Taxonomy" id="330214"/>
    <lineage>
        <taxon>Bacteria</taxon>
        <taxon>Pseudomonadati</taxon>
        <taxon>Nitrospirota</taxon>
        <taxon>Nitrospiria</taxon>
        <taxon>Nitrospirales</taxon>
        <taxon>Nitrospiraceae</taxon>
        <taxon>Nitrospira</taxon>
    </lineage>
</organism>
<gene>
    <name evidence="2" type="ORF">NSPZN2_60122</name>
</gene>
<keyword evidence="1" id="KW-0732">Signal</keyword>
<evidence type="ECO:0000313" key="2">
    <source>
        <dbReference type="EMBL" id="CAE6793495.1"/>
    </source>
</evidence>
<evidence type="ECO:0000256" key="1">
    <source>
        <dbReference type="SAM" id="SignalP"/>
    </source>
</evidence>
<feature type="signal peptide" evidence="1">
    <location>
        <begin position="1"/>
        <end position="27"/>
    </location>
</feature>
<evidence type="ECO:0000313" key="3">
    <source>
        <dbReference type="Proteomes" id="UP000675880"/>
    </source>
</evidence>